<organism evidence="1 2">
    <name type="scientific">Merdimonas faecis</name>
    <dbReference type="NCBI Taxonomy" id="1653435"/>
    <lineage>
        <taxon>Bacteria</taxon>
        <taxon>Bacillati</taxon>
        <taxon>Bacillota</taxon>
        <taxon>Clostridia</taxon>
        <taxon>Lachnospirales</taxon>
        <taxon>Lachnospiraceae</taxon>
        <taxon>Merdimonas</taxon>
    </lineage>
</organism>
<protein>
    <submittedName>
        <fullName evidence="1">DUF5685 family protein</fullName>
    </submittedName>
</protein>
<comment type="caution">
    <text evidence="1">The sequence shown here is derived from an EMBL/GenBank/DDBJ whole genome shotgun (WGS) entry which is preliminary data.</text>
</comment>
<sequence length="274" mass="32623">MFGYIVCIKDKLDKAELERYQHIYCGLCRNLKNRYGQLHRLNLSYDMTFIILLLSSLYEPEETETSFRCSLHPTSQKTAAENKFTDYAADMTILLSYFKCMDDWKDEGKHLRRWYASLLEKEYQRLKAIYPRQCRSVSSRIQALENIETKDPSQFDQAINLSGEMLSEIFVYHEDFWSTSLKSLGFEIGRFIYLMDASMDYEKDKKKQNYNPLFHMKKHPEEMQEILEIPIGNAVRIFEKLPLLQDVHLMRNILYGGVWQQYFTKYQRKGKNNG</sequence>
<dbReference type="Pfam" id="PF18937">
    <property type="entry name" value="DUF5685"/>
    <property type="match status" value="1"/>
</dbReference>
<accession>A0A9D3AJ74</accession>
<dbReference type="Proteomes" id="UP000813420">
    <property type="component" value="Unassembled WGS sequence"/>
</dbReference>
<name>A0A9D3AJ74_9FIRM</name>
<dbReference type="RefSeq" id="WP_270644211.1">
    <property type="nucleotide sequence ID" value="NZ_DYXE01000041.1"/>
</dbReference>
<proteinExistence type="predicted"/>
<reference evidence="1" key="2">
    <citation type="submission" date="2021-09" db="EMBL/GenBank/DDBJ databases">
        <authorList>
            <person name="Gilroy R."/>
        </authorList>
    </citation>
    <scope>NUCLEOTIDE SEQUENCE</scope>
    <source>
        <strain evidence="1">USAMLcec4-12693</strain>
    </source>
</reference>
<dbReference type="AlphaFoldDB" id="A0A9D3AJ74"/>
<dbReference type="EMBL" id="DYXE01000041">
    <property type="protein sequence ID" value="HJH49426.1"/>
    <property type="molecule type" value="Genomic_DNA"/>
</dbReference>
<evidence type="ECO:0000313" key="2">
    <source>
        <dbReference type="Proteomes" id="UP000813420"/>
    </source>
</evidence>
<reference evidence="1" key="1">
    <citation type="journal article" date="2021" name="PeerJ">
        <title>Extensive microbial diversity within the chicken gut microbiome revealed by metagenomics and culture.</title>
        <authorList>
            <person name="Gilroy R."/>
            <person name="Ravi A."/>
            <person name="Getino M."/>
            <person name="Pursley I."/>
            <person name="Horton D.L."/>
            <person name="Alikhan N.F."/>
            <person name="Baker D."/>
            <person name="Gharbi K."/>
            <person name="Hall N."/>
            <person name="Watson M."/>
            <person name="Adriaenssens E.M."/>
            <person name="Foster-Nyarko E."/>
            <person name="Jarju S."/>
            <person name="Secka A."/>
            <person name="Antonio M."/>
            <person name="Oren A."/>
            <person name="Chaudhuri R.R."/>
            <person name="La Ragione R."/>
            <person name="Hildebrand F."/>
            <person name="Pallen M.J."/>
        </authorList>
    </citation>
    <scope>NUCLEOTIDE SEQUENCE</scope>
    <source>
        <strain evidence="1">USAMLcec4-12693</strain>
    </source>
</reference>
<evidence type="ECO:0000313" key="1">
    <source>
        <dbReference type="EMBL" id="HJH49426.1"/>
    </source>
</evidence>
<gene>
    <name evidence="1" type="ORF">K8V39_04100</name>
</gene>
<dbReference type="InterPro" id="IPR043740">
    <property type="entry name" value="DUF5685"/>
</dbReference>